<evidence type="ECO:0000256" key="1">
    <source>
        <dbReference type="SAM" id="MobiDB-lite"/>
    </source>
</evidence>
<keyword evidence="3" id="KW-1185">Reference proteome</keyword>
<feature type="region of interest" description="Disordered" evidence="1">
    <location>
        <begin position="75"/>
        <end position="104"/>
    </location>
</feature>
<dbReference type="Proteomes" id="UP000533598">
    <property type="component" value="Unassembled WGS sequence"/>
</dbReference>
<evidence type="ECO:0000313" key="3">
    <source>
        <dbReference type="Proteomes" id="UP000533598"/>
    </source>
</evidence>
<comment type="caution">
    <text evidence="2">The sequence shown here is derived from an EMBL/GenBank/DDBJ whole genome shotgun (WGS) entry which is preliminary data.</text>
</comment>
<evidence type="ECO:0000313" key="2">
    <source>
        <dbReference type="EMBL" id="MBB4675726.1"/>
    </source>
</evidence>
<proteinExistence type="predicted"/>
<protein>
    <submittedName>
        <fullName evidence="2">Uncharacterized protein</fullName>
    </submittedName>
</protein>
<reference evidence="2 3" key="1">
    <citation type="submission" date="2020-08" db="EMBL/GenBank/DDBJ databases">
        <title>Sequencing the genomes of 1000 actinobacteria strains.</title>
        <authorList>
            <person name="Klenk H.-P."/>
        </authorList>
    </citation>
    <scope>NUCLEOTIDE SEQUENCE [LARGE SCALE GENOMIC DNA]</scope>
    <source>
        <strain evidence="2 3">DSM 44230</strain>
    </source>
</reference>
<accession>A0A7W7FR96</accession>
<gene>
    <name evidence="2" type="ORF">HNR67_001844</name>
</gene>
<organism evidence="2 3">
    <name type="scientific">Crossiella cryophila</name>
    <dbReference type="NCBI Taxonomy" id="43355"/>
    <lineage>
        <taxon>Bacteria</taxon>
        <taxon>Bacillati</taxon>
        <taxon>Actinomycetota</taxon>
        <taxon>Actinomycetes</taxon>
        <taxon>Pseudonocardiales</taxon>
        <taxon>Pseudonocardiaceae</taxon>
        <taxon>Crossiella</taxon>
    </lineage>
</organism>
<dbReference type="EMBL" id="JACHMH010000001">
    <property type="protein sequence ID" value="MBB4675726.1"/>
    <property type="molecule type" value="Genomic_DNA"/>
</dbReference>
<dbReference type="AlphaFoldDB" id="A0A7W7FR96"/>
<name>A0A7W7FR96_9PSEU</name>
<dbReference type="RefSeq" id="WP_185001658.1">
    <property type="nucleotide sequence ID" value="NZ_BAAAUI010000064.1"/>
</dbReference>
<sequence length="104" mass="10530">MRHARVPGLLTTTAALATGPAESPAFTAPAPLHRRAAGKAELIGAATIRRDAVPGAHKLSFYCGPSRYSKTITVLDKDKPAPPPGPGPVVVKPKGGVETGGGLS</sequence>